<evidence type="ECO:0000256" key="2">
    <source>
        <dbReference type="ARBA" id="ARBA00022695"/>
    </source>
</evidence>
<keyword evidence="5" id="KW-1185">Reference proteome</keyword>
<sequence>MNIEHAILLSAGQGSRMLPLTAEQPKCLIDFSGLTLIEWQIEMLARSGVKFIDVVTGFKDEMVDEVLAGIDHPGVDIRTQFNPFYKVADNLGSCWIARSAMTGDFMILNGDTLVSEEIVQRVQQGTEWPIAVTVDMKPDYDSDDMKVQLDGERLLQIGKTLTADETDAESIGFLAFRGEGSELFRNAVRSAMRTPEGVQHWYLKVIDKLAATGKVGTVSIEGMDWAEVDFLTDIEIARDLTDRWTAS</sequence>
<keyword evidence="2" id="KW-0548">Nucleotidyltransferase</keyword>
<dbReference type="Pfam" id="PF00483">
    <property type="entry name" value="NTP_transferase"/>
    <property type="match status" value="1"/>
</dbReference>
<proteinExistence type="predicted"/>
<accession>A0A219B7F0</accession>
<dbReference type="RefSeq" id="WP_088712891.1">
    <property type="nucleotide sequence ID" value="NZ_NFZT01000001.1"/>
</dbReference>
<dbReference type="InterPro" id="IPR029044">
    <property type="entry name" value="Nucleotide-diphossugar_trans"/>
</dbReference>
<dbReference type="AlphaFoldDB" id="A0A219B7F0"/>
<dbReference type="Proteomes" id="UP000198462">
    <property type="component" value="Unassembled WGS sequence"/>
</dbReference>
<dbReference type="EMBL" id="NFZT01000001">
    <property type="protein sequence ID" value="OWV34191.1"/>
    <property type="molecule type" value="Genomic_DNA"/>
</dbReference>
<dbReference type="PANTHER" id="PTHR43584">
    <property type="entry name" value="NUCLEOTIDYL TRANSFERASE"/>
    <property type="match status" value="1"/>
</dbReference>
<protein>
    <submittedName>
        <fullName evidence="4">Nucleotidyltransferase</fullName>
    </submittedName>
</protein>
<name>A0A219B7F0_9SPHN</name>
<gene>
    <name evidence="4" type="ORF">B5C34_12480</name>
</gene>
<evidence type="ECO:0000313" key="4">
    <source>
        <dbReference type="EMBL" id="OWV34191.1"/>
    </source>
</evidence>
<comment type="caution">
    <text evidence="4">The sequence shown here is derived from an EMBL/GenBank/DDBJ whole genome shotgun (WGS) entry which is preliminary data.</text>
</comment>
<dbReference type="Gene3D" id="3.90.550.10">
    <property type="entry name" value="Spore Coat Polysaccharide Biosynthesis Protein SpsA, Chain A"/>
    <property type="match status" value="1"/>
</dbReference>
<dbReference type="GO" id="GO:0016779">
    <property type="term" value="F:nucleotidyltransferase activity"/>
    <property type="evidence" value="ECO:0007669"/>
    <property type="project" value="UniProtKB-KW"/>
</dbReference>
<dbReference type="PANTHER" id="PTHR43584:SF8">
    <property type="entry name" value="N-ACETYLMURAMATE ALPHA-1-PHOSPHATE URIDYLYLTRANSFERASE"/>
    <property type="match status" value="1"/>
</dbReference>
<evidence type="ECO:0000259" key="3">
    <source>
        <dbReference type="Pfam" id="PF00483"/>
    </source>
</evidence>
<dbReference type="InterPro" id="IPR050065">
    <property type="entry name" value="GlmU-like"/>
</dbReference>
<dbReference type="InterPro" id="IPR005835">
    <property type="entry name" value="NTP_transferase_dom"/>
</dbReference>
<organism evidence="4 5">
    <name type="scientific">Pacificimonas flava</name>
    <dbReference type="NCBI Taxonomy" id="1234595"/>
    <lineage>
        <taxon>Bacteria</taxon>
        <taxon>Pseudomonadati</taxon>
        <taxon>Pseudomonadota</taxon>
        <taxon>Alphaproteobacteria</taxon>
        <taxon>Sphingomonadales</taxon>
        <taxon>Sphingosinicellaceae</taxon>
        <taxon>Pacificimonas</taxon>
    </lineage>
</organism>
<evidence type="ECO:0000256" key="1">
    <source>
        <dbReference type="ARBA" id="ARBA00022679"/>
    </source>
</evidence>
<evidence type="ECO:0000313" key="5">
    <source>
        <dbReference type="Proteomes" id="UP000198462"/>
    </source>
</evidence>
<dbReference type="CDD" id="cd02523">
    <property type="entry name" value="PC_cytidylyltransferase"/>
    <property type="match status" value="1"/>
</dbReference>
<dbReference type="SUPFAM" id="SSF53448">
    <property type="entry name" value="Nucleotide-diphospho-sugar transferases"/>
    <property type="match status" value="1"/>
</dbReference>
<feature type="domain" description="Nucleotidyl transferase" evidence="3">
    <location>
        <begin position="6"/>
        <end position="134"/>
    </location>
</feature>
<reference evidence="5" key="1">
    <citation type="submission" date="2017-05" db="EMBL/GenBank/DDBJ databases">
        <authorList>
            <person name="Lin X."/>
        </authorList>
    </citation>
    <scope>NUCLEOTIDE SEQUENCE [LARGE SCALE GENOMIC DNA]</scope>
    <source>
        <strain evidence="5">JLT2012</strain>
    </source>
</reference>
<keyword evidence="1 4" id="KW-0808">Transferase</keyword>
<dbReference type="OrthoDB" id="9814110at2"/>